<comment type="catalytic activity">
    <reaction evidence="6">
        <text>acetate + ATP = acetyl phosphate + ADP</text>
        <dbReference type="Rhea" id="RHEA:11352"/>
        <dbReference type="ChEBI" id="CHEBI:22191"/>
        <dbReference type="ChEBI" id="CHEBI:30089"/>
        <dbReference type="ChEBI" id="CHEBI:30616"/>
        <dbReference type="ChEBI" id="CHEBI:456216"/>
        <dbReference type="EC" id="2.7.2.1"/>
    </reaction>
</comment>
<keyword evidence="6" id="KW-0460">Magnesium</keyword>
<comment type="caution">
    <text evidence="6">Lacks conserved residue(s) required for the propagation of feature annotation.</text>
</comment>
<evidence type="ECO:0000256" key="5">
    <source>
        <dbReference type="ARBA" id="ARBA00022840"/>
    </source>
</evidence>
<dbReference type="InterPro" id="IPR023865">
    <property type="entry name" value="Aliphatic_acid_kinase_CS"/>
</dbReference>
<evidence type="ECO:0000256" key="2">
    <source>
        <dbReference type="ARBA" id="ARBA00022679"/>
    </source>
</evidence>
<evidence type="ECO:0000256" key="7">
    <source>
        <dbReference type="RuleBase" id="RU003835"/>
    </source>
</evidence>
<dbReference type="PIRSF" id="PIRSF000722">
    <property type="entry name" value="Acetate_prop_kin"/>
    <property type="match status" value="1"/>
</dbReference>
<dbReference type="PANTHER" id="PTHR21060">
    <property type="entry name" value="ACETATE KINASE"/>
    <property type="match status" value="1"/>
</dbReference>
<dbReference type="Proteomes" id="UP000594463">
    <property type="component" value="Chromosome"/>
</dbReference>
<keyword evidence="2 6" id="KW-0808">Transferase</keyword>
<dbReference type="GO" id="GO:0006085">
    <property type="term" value="P:acetyl-CoA biosynthetic process"/>
    <property type="evidence" value="ECO:0007669"/>
    <property type="project" value="UniProtKB-UniRule"/>
</dbReference>
<feature type="binding site" evidence="6">
    <location>
        <position position="14"/>
    </location>
    <ligand>
        <name>ATP</name>
        <dbReference type="ChEBI" id="CHEBI:30616"/>
    </ligand>
</feature>
<evidence type="ECO:0000256" key="3">
    <source>
        <dbReference type="ARBA" id="ARBA00022741"/>
    </source>
</evidence>
<keyword evidence="5 6" id="KW-0067">ATP-binding</keyword>
<dbReference type="AlphaFoldDB" id="A0A7T1F3U1"/>
<evidence type="ECO:0000313" key="9">
    <source>
        <dbReference type="Proteomes" id="UP000594463"/>
    </source>
</evidence>
<name>A0A7T1F3U1_ATRLM</name>
<comment type="subcellular location">
    <subcellularLocation>
        <location evidence="6">Cytoplasm</location>
    </subcellularLocation>
</comment>
<keyword evidence="9" id="KW-1185">Reference proteome</keyword>
<evidence type="ECO:0000256" key="6">
    <source>
        <dbReference type="HAMAP-Rule" id="MF_00020"/>
    </source>
</evidence>
<dbReference type="GO" id="GO:0005737">
    <property type="term" value="C:cytoplasm"/>
    <property type="evidence" value="ECO:0007669"/>
    <property type="project" value="UniProtKB-SubCell"/>
</dbReference>
<evidence type="ECO:0000256" key="4">
    <source>
        <dbReference type="ARBA" id="ARBA00022777"/>
    </source>
</evidence>
<dbReference type="Pfam" id="PF00871">
    <property type="entry name" value="Acetate_kinase"/>
    <property type="match status" value="1"/>
</dbReference>
<feature type="binding site" evidence="6">
    <location>
        <begin position="327"/>
        <end position="331"/>
    </location>
    <ligand>
        <name>ATP</name>
        <dbReference type="ChEBI" id="CHEBI:30616"/>
    </ligand>
</feature>
<dbReference type="GO" id="GO:0005524">
    <property type="term" value="F:ATP binding"/>
    <property type="evidence" value="ECO:0007669"/>
    <property type="project" value="UniProtKB-KW"/>
</dbReference>
<keyword evidence="6" id="KW-0963">Cytoplasm</keyword>
<feature type="site" description="Transition state stabilizer" evidence="6">
    <location>
        <position position="237"/>
    </location>
</feature>
<dbReference type="GO" id="GO:0000287">
    <property type="term" value="F:magnesium ion binding"/>
    <property type="evidence" value="ECO:0007669"/>
    <property type="project" value="UniProtKB-UniRule"/>
</dbReference>
<dbReference type="InterPro" id="IPR043129">
    <property type="entry name" value="ATPase_NBD"/>
</dbReference>
<keyword evidence="4 6" id="KW-0418">Kinase</keyword>
<evidence type="ECO:0000256" key="1">
    <source>
        <dbReference type="ARBA" id="ARBA00008748"/>
    </source>
</evidence>
<gene>
    <name evidence="8" type="primary">ackA_2</name>
    <name evidence="6" type="synonym">ackA</name>
    <name evidence="8" type="ORF">RT761_01993</name>
</gene>
<dbReference type="PRINTS" id="PR00471">
    <property type="entry name" value="ACETATEKNASE"/>
</dbReference>
<keyword evidence="6" id="KW-0479">Metal-binding</keyword>
<organism evidence="8 9">
    <name type="scientific">Atribacter laminatus</name>
    <dbReference type="NCBI Taxonomy" id="2847778"/>
    <lineage>
        <taxon>Bacteria</taxon>
        <taxon>Pseudomonadati</taxon>
        <taxon>Atribacterota</taxon>
        <taxon>Atribacteria</taxon>
        <taxon>Atribacterales</taxon>
        <taxon>Atribacteraceae</taxon>
        <taxon>Atribacter</taxon>
    </lineage>
</organism>
<dbReference type="EC" id="2.7.2.1" evidence="6"/>
<dbReference type="GO" id="GO:0006083">
    <property type="term" value="P:acetate metabolic process"/>
    <property type="evidence" value="ECO:0007669"/>
    <property type="project" value="TreeGrafter"/>
</dbReference>
<accession>A0A7T1F3U1</accession>
<comment type="function">
    <text evidence="6">Catalyzes the formation of acetyl phosphate from acetate and ATP. Can also catalyze the reverse reaction.</text>
</comment>
<protein>
    <recommendedName>
        <fullName evidence="6">Acetate kinase</fullName>
        <ecNumber evidence="6">2.7.2.1</ecNumber>
    </recommendedName>
    <alternativeName>
        <fullName evidence="6">Acetokinase</fullName>
    </alternativeName>
</protein>
<feature type="binding site" evidence="6">
    <location>
        <position position="7"/>
    </location>
    <ligand>
        <name>Mg(2+)</name>
        <dbReference type="ChEBI" id="CHEBI:18420"/>
    </ligand>
</feature>
<dbReference type="Gene3D" id="3.30.420.40">
    <property type="match status" value="2"/>
</dbReference>
<dbReference type="InterPro" id="IPR000890">
    <property type="entry name" value="Aliphatic_acid_kin_short-chain"/>
</dbReference>
<comment type="pathway">
    <text evidence="6">Metabolic intermediate biosynthesis; acetyl-CoA biosynthesis; acetyl-CoA from acetate: step 1/2.</text>
</comment>
<dbReference type="HAMAP" id="MF_00020">
    <property type="entry name" value="Acetate_kinase"/>
    <property type="match status" value="1"/>
</dbReference>
<dbReference type="EMBL" id="CP065383">
    <property type="protein sequence ID" value="QPM68770.1"/>
    <property type="molecule type" value="Genomic_DNA"/>
</dbReference>
<dbReference type="PROSITE" id="PS01076">
    <property type="entry name" value="ACETATE_KINASE_2"/>
    <property type="match status" value="1"/>
</dbReference>
<dbReference type="KEGG" id="alam:RT761_01993"/>
<dbReference type="GO" id="GO:0008776">
    <property type="term" value="F:acetate kinase activity"/>
    <property type="evidence" value="ECO:0007669"/>
    <property type="project" value="UniProtKB-UniRule"/>
</dbReference>
<sequence>MKIMALNSGGSSIKYELYEIEKEQEISLGRGAIKQLYRDDSLWEHKINGKIFQTSMPQCSHEQGLKTIINNIVEYGPLNDLKELKAIGIKCINGGNRVNSTSLIDFQVISALQELESVTPVHNSPTLLTIDIFQRFLPQVPLVGVFETTFHQSIPLAHYTYGLPFELCQKHGIFKFGFHGNSHRYISEKISQLTTASSRVISCHLGSGSSICAIQDGKSLDISSGFTPQSGIIMSSRPGDFDPQVITYLQEKEKMSYSAINELLVKKSGLLGISGQSTEIWELEKAAKEGNERALLTIEVFVYQVKKYIGSFIALMNGLDALVFTGGIGENDSFVREKICHNLDQVGIVIDSQKNRSNDPLPKSIHNNTSQVEVWVIPTNEELMIARETYAYLQA</sequence>
<reference evidence="8 9" key="1">
    <citation type="journal article" date="2021" name="Nat. Commun.">
        <title>Isolation of a member of the candidate phylum Atribacteria reveals a unique cell membrane structure.</title>
        <authorList>
            <person name="Taiki K."/>
            <person name="Nobu M.K."/>
            <person name="Kusada H."/>
            <person name="Meng X.-Y."/>
            <person name="Hosoki N."/>
            <person name="Uematsu K."/>
            <person name="Yoshioka H."/>
            <person name="Kamagata Y."/>
            <person name="Tamaki H."/>
        </authorList>
    </citation>
    <scope>NUCLEOTIDE SEQUENCE [LARGE SCALE GENOMIC DNA]</scope>
    <source>
        <strain evidence="8 9">RT761</strain>
    </source>
</reference>
<comment type="cofactor">
    <cofactor evidence="6">
        <name>Mg(2+)</name>
        <dbReference type="ChEBI" id="CHEBI:18420"/>
    </cofactor>
    <cofactor evidence="6">
        <name>Mn(2+)</name>
        <dbReference type="ChEBI" id="CHEBI:29035"/>
    </cofactor>
    <text evidence="6">Mg(2+). Can also accept Mn(2+).</text>
</comment>
<dbReference type="PANTHER" id="PTHR21060:SF15">
    <property type="entry name" value="ACETATE KINASE-RELATED"/>
    <property type="match status" value="1"/>
</dbReference>
<dbReference type="RefSeq" id="WP_218111264.1">
    <property type="nucleotide sequence ID" value="NZ_CP065383.1"/>
</dbReference>
<dbReference type="SUPFAM" id="SSF53067">
    <property type="entry name" value="Actin-like ATPase domain"/>
    <property type="match status" value="2"/>
</dbReference>
<feature type="binding site" evidence="6">
    <location>
        <begin position="204"/>
        <end position="208"/>
    </location>
    <ligand>
        <name>ATP</name>
        <dbReference type="ChEBI" id="CHEBI:30616"/>
    </ligand>
</feature>
<dbReference type="UniPathway" id="UPA00340">
    <property type="reaction ID" value="UER00458"/>
</dbReference>
<comment type="similarity">
    <text evidence="1 6 7">Belongs to the acetokinase family.</text>
</comment>
<feature type="binding site" evidence="6">
    <location>
        <position position="381"/>
    </location>
    <ligand>
        <name>Mg(2+)</name>
        <dbReference type="ChEBI" id="CHEBI:18420"/>
    </ligand>
</feature>
<dbReference type="NCBIfam" id="TIGR00016">
    <property type="entry name" value="ackA"/>
    <property type="match status" value="1"/>
</dbReference>
<feature type="site" description="Transition state stabilizer" evidence="6">
    <location>
        <position position="179"/>
    </location>
</feature>
<dbReference type="InterPro" id="IPR004372">
    <property type="entry name" value="Ac/propionate_kinase"/>
</dbReference>
<keyword evidence="3 6" id="KW-0547">Nucleotide-binding</keyword>
<evidence type="ECO:0000313" key="8">
    <source>
        <dbReference type="EMBL" id="QPM68770.1"/>
    </source>
</evidence>
<proteinExistence type="inferred from homology"/>
<comment type="subunit">
    <text evidence="6">Homodimer.</text>
</comment>